<reference evidence="2 3" key="1">
    <citation type="journal article" date="2019" name="J. Hered.">
        <title>An Improved Genome Assembly for Drosophila navojoa, the Basal Species in the mojavensis Cluster.</title>
        <authorList>
            <person name="Vanderlinde T."/>
            <person name="Dupim E.G."/>
            <person name="Nazario-Yepiz N.O."/>
            <person name="Carvalho A.B."/>
        </authorList>
    </citation>
    <scope>NUCLEOTIDE SEQUENCE [LARGE SCALE GENOMIC DNA]</scope>
    <source>
        <strain evidence="2">Navoj_Jal97</strain>
        <tissue evidence="2">Whole organism</tissue>
    </source>
</reference>
<sequence>MQHLREICDRAKVAGAMQNYANAAATAPRFSSGSGPGPGPASAPIPDPDPEPVSVPRTTDVPHQSHASLPQPLLVGAAATTPWAT</sequence>
<dbReference type="Proteomes" id="UP000295192">
    <property type="component" value="Unassembled WGS sequence"/>
</dbReference>
<accession>A0A484BNS1</accession>
<organism evidence="2 3">
    <name type="scientific">Drosophila navojoa</name>
    <name type="common">Fruit fly</name>
    <dbReference type="NCBI Taxonomy" id="7232"/>
    <lineage>
        <taxon>Eukaryota</taxon>
        <taxon>Metazoa</taxon>
        <taxon>Ecdysozoa</taxon>
        <taxon>Arthropoda</taxon>
        <taxon>Hexapoda</taxon>
        <taxon>Insecta</taxon>
        <taxon>Pterygota</taxon>
        <taxon>Neoptera</taxon>
        <taxon>Endopterygota</taxon>
        <taxon>Diptera</taxon>
        <taxon>Brachycera</taxon>
        <taxon>Muscomorpha</taxon>
        <taxon>Ephydroidea</taxon>
        <taxon>Drosophilidae</taxon>
        <taxon>Drosophila</taxon>
    </lineage>
</organism>
<protein>
    <submittedName>
        <fullName evidence="2">Uncharacterized protein</fullName>
    </submittedName>
</protein>
<proteinExistence type="predicted"/>
<comment type="caution">
    <text evidence="2">The sequence shown here is derived from an EMBL/GenBank/DDBJ whole genome shotgun (WGS) entry which is preliminary data.</text>
</comment>
<evidence type="ECO:0000313" key="3">
    <source>
        <dbReference type="Proteomes" id="UP000295192"/>
    </source>
</evidence>
<gene>
    <name evidence="2" type="ORF">AWZ03_003322</name>
</gene>
<dbReference type="EMBL" id="LSRL02000016">
    <property type="protein sequence ID" value="TDG50417.1"/>
    <property type="molecule type" value="Genomic_DNA"/>
</dbReference>
<evidence type="ECO:0000256" key="1">
    <source>
        <dbReference type="SAM" id="MobiDB-lite"/>
    </source>
</evidence>
<dbReference type="AlphaFoldDB" id="A0A484BNS1"/>
<keyword evidence="3" id="KW-1185">Reference proteome</keyword>
<evidence type="ECO:0000313" key="2">
    <source>
        <dbReference type="EMBL" id="TDG50417.1"/>
    </source>
</evidence>
<name>A0A484BNS1_DRONA</name>
<feature type="compositionally biased region" description="Pro residues" evidence="1">
    <location>
        <begin position="37"/>
        <end position="53"/>
    </location>
</feature>
<feature type="region of interest" description="Disordered" evidence="1">
    <location>
        <begin position="26"/>
        <end position="85"/>
    </location>
</feature>